<dbReference type="CDD" id="cd18692">
    <property type="entry name" value="PIN_VapC-like"/>
    <property type="match status" value="1"/>
</dbReference>
<gene>
    <name evidence="2" type="ORF">S01H4_38611</name>
</gene>
<accession>X1CIG1</accession>
<dbReference type="Pfam" id="PF01850">
    <property type="entry name" value="PIN"/>
    <property type="match status" value="1"/>
</dbReference>
<reference evidence="2" key="1">
    <citation type="journal article" date="2014" name="Front. Microbiol.">
        <title>High frequency of phylogenetically diverse reductive dehalogenase-homologous genes in deep subseafloor sedimentary metagenomes.</title>
        <authorList>
            <person name="Kawai M."/>
            <person name="Futagami T."/>
            <person name="Toyoda A."/>
            <person name="Takaki Y."/>
            <person name="Nishi S."/>
            <person name="Hori S."/>
            <person name="Arai W."/>
            <person name="Tsubouchi T."/>
            <person name="Morono Y."/>
            <person name="Uchiyama I."/>
            <person name="Ito T."/>
            <person name="Fujiyama A."/>
            <person name="Inagaki F."/>
            <person name="Takami H."/>
        </authorList>
    </citation>
    <scope>NUCLEOTIDE SEQUENCE</scope>
    <source>
        <strain evidence="2">Expedition CK06-06</strain>
    </source>
</reference>
<proteinExistence type="predicted"/>
<sequence length="148" mass="16755">MTPILIDTNLLIYLYDQNSPVKQDKSMVVLSQLESMGTGRLSVLNLAEFFCVSTKKLTPPLSSEEALDQVNLFTRAWPVFDLTTLIVLEAARGVRDYQISFFDAQIWATARLNQVPIIFSEDFNVGSMLEGVQFVNPYAPEFRLDAWV</sequence>
<dbReference type="EMBL" id="BART01020834">
    <property type="protein sequence ID" value="GAG92867.1"/>
    <property type="molecule type" value="Genomic_DNA"/>
</dbReference>
<dbReference type="Gene3D" id="3.40.50.1010">
    <property type="entry name" value="5'-nuclease"/>
    <property type="match status" value="1"/>
</dbReference>
<evidence type="ECO:0000313" key="2">
    <source>
        <dbReference type="EMBL" id="GAG92867.1"/>
    </source>
</evidence>
<dbReference type="SUPFAM" id="SSF88723">
    <property type="entry name" value="PIN domain-like"/>
    <property type="match status" value="1"/>
</dbReference>
<evidence type="ECO:0000259" key="1">
    <source>
        <dbReference type="Pfam" id="PF01850"/>
    </source>
</evidence>
<dbReference type="InterPro" id="IPR002716">
    <property type="entry name" value="PIN_dom"/>
</dbReference>
<dbReference type="InterPro" id="IPR029060">
    <property type="entry name" value="PIN-like_dom_sf"/>
</dbReference>
<dbReference type="AlphaFoldDB" id="X1CIG1"/>
<comment type="caution">
    <text evidence="2">The sequence shown here is derived from an EMBL/GenBank/DDBJ whole genome shotgun (WGS) entry which is preliminary data.</text>
</comment>
<feature type="domain" description="PIN" evidence="1">
    <location>
        <begin position="4"/>
        <end position="122"/>
    </location>
</feature>
<name>X1CIG1_9ZZZZ</name>
<protein>
    <recommendedName>
        <fullName evidence="1">PIN domain-containing protein</fullName>
    </recommendedName>
</protein>
<organism evidence="2">
    <name type="scientific">marine sediment metagenome</name>
    <dbReference type="NCBI Taxonomy" id="412755"/>
    <lineage>
        <taxon>unclassified sequences</taxon>
        <taxon>metagenomes</taxon>
        <taxon>ecological metagenomes</taxon>
    </lineage>
</organism>